<feature type="transmembrane region" description="Helical" evidence="5">
    <location>
        <begin position="245"/>
        <end position="263"/>
    </location>
</feature>
<dbReference type="RefSeq" id="WP_377929455.1">
    <property type="nucleotide sequence ID" value="NZ_JBHUEM010000040.1"/>
</dbReference>
<feature type="transmembrane region" description="Helical" evidence="5">
    <location>
        <begin position="204"/>
        <end position="224"/>
    </location>
</feature>
<comment type="caution">
    <text evidence="6">The sequence shown here is derived from an EMBL/GenBank/DDBJ whole genome shotgun (WGS) entry which is preliminary data.</text>
</comment>
<feature type="transmembrane region" description="Helical" evidence="5">
    <location>
        <begin position="9"/>
        <end position="29"/>
    </location>
</feature>
<evidence type="ECO:0000313" key="6">
    <source>
        <dbReference type="EMBL" id="MFD1738243.1"/>
    </source>
</evidence>
<sequence>MSGIIKNKLLWMGAGIIILFTSIFTFAFMGSTVNPTPKELPVAIVMEDEGVTLPNGEQINFSNFFVEEIQKRDSSSVNWRLFHNKEEAIQVMNEKKLYATIVLQEKLSEQIFSLLTGSSVQPTTTIILNEGMNQAGVNVAAQIASGVLSNFNLQLQEKLLAQLEGLNVPLTAELVRSLSSPFTIETEKINTVAVNNANGNTPALFTQLLWISTFISSMILFTLLKKSTEGKWTFNSLVSQMLIGILYVTIISSITLLLAVHVLEVNVPSQGQLFFTLLYIGLCFFFLQNAFLNWIGYAAATLFILLLFFSMPILTIAPEMLPNVTNDFLYSWVPFRFSLETLRDVLFFKKGIYEEGIGTIGWIGLVSLTLMALSIFKPKSKQKDTINEDKQSVPNH</sequence>
<dbReference type="PANTHER" id="PTHR43077">
    <property type="entry name" value="TRANSPORT PERMEASE YVFS-RELATED"/>
    <property type="match status" value="1"/>
</dbReference>
<proteinExistence type="predicted"/>
<evidence type="ECO:0000313" key="7">
    <source>
        <dbReference type="Proteomes" id="UP001597214"/>
    </source>
</evidence>
<dbReference type="InterPro" id="IPR051328">
    <property type="entry name" value="T7SS_ABC-Transporter"/>
</dbReference>
<feature type="transmembrane region" description="Helical" evidence="5">
    <location>
        <begin position="269"/>
        <end position="287"/>
    </location>
</feature>
<evidence type="ECO:0000256" key="4">
    <source>
        <dbReference type="ARBA" id="ARBA00023136"/>
    </source>
</evidence>
<keyword evidence="3 5" id="KW-1133">Transmembrane helix</keyword>
<evidence type="ECO:0000256" key="1">
    <source>
        <dbReference type="ARBA" id="ARBA00004141"/>
    </source>
</evidence>
<evidence type="ECO:0000256" key="3">
    <source>
        <dbReference type="ARBA" id="ARBA00022989"/>
    </source>
</evidence>
<dbReference type="Proteomes" id="UP001597214">
    <property type="component" value="Unassembled WGS sequence"/>
</dbReference>
<organism evidence="6 7">
    <name type="scientific">Bacillus salitolerans</name>
    <dbReference type="NCBI Taxonomy" id="1437434"/>
    <lineage>
        <taxon>Bacteria</taxon>
        <taxon>Bacillati</taxon>
        <taxon>Bacillota</taxon>
        <taxon>Bacilli</taxon>
        <taxon>Bacillales</taxon>
        <taxon>Bacillaceae</taxon>
        <taxon>Bacillus</taxon>
    </lineage>
</organism>
<feature type="transmembrane region" description="Helical" evidence="5">
    <location>
        <begin position="356"/>
        <end position="376"/>
    </location>
</feature>
<dbReference type="Gene3D" id="3.40.1710.10">
    <property type="entry name" value="abc type-2 transporter like domain"/>
    <property type="match status" value="1"/>
</dbReference>
<reference evidence="7" key="1">
    <citation type="journal article" date="2019" name="Int. J. Syst. Evol. Microbiol.">
        <title>The Global Catalogue of Microorganisms (GCM) 10K type strain sequencing project: providing services to taxonomists for standard genome sequencing and annotation.</title>
        <authorList>
            <consortium name="The Broad Institute Genomics Platform"/>
            <consortium name="The Broad Institute Genome Sequencing Center for Infectious Disease"/>
            <person name="Wu L."/>
            <person name="Ma J."/>
        </authorList>
    </citation>
    <scope>NUCLEOTIDE SEQUENCE [LARGE SCALE GENOMIC DNA]</scope>
    <source>
        <strain evidence="7">CCUG 49339</strain>
    </source>
</reference>
<keyword evidence="2 5" id="KW-0812">Transmembrane</keyword>
<gene>
    <name evidence="6" type="ORF">ACFSCX_17095</name>
</gene>
<keyword evidence="4 5" id="KW-0472">Membrane</keyword>
<dbReference type="EMBL" id="JBHUEM010000040">
    <property type="protein sequence ID" value="MFD1738243.1"/>
    <property type="molecule type" value="Genomic_DNA"/>
</dbReference>
<dbReference type="PANTHER" id="PTHR43077:SF5">
    <property type="entry name" value="PHAGE INFECTION PROTEIN"/>
    <property type="match status" value="1"/>
</dbReference>
<keyword evidence="7" id="KW-1185">Reference proteome</keyword>
<evidence type="ECO:0000256" key="2">
    <source>
        <dbReference type="ARBA" id="ARBA00022692"/>
    </source>
</evidence>
<feature type="transmembrane region" description="Helical" evidence="5">
    <location>
        <begin position="294"/>
        <end position="317"/>
    </location>
</feature>
<evidence type="ECO:0000256" key="5">
    <source>
        <dbReference type="SAM" id="Phobius"/>
    </source>
</evidence>
<name>A0ABW4LT36_9BACI</name>
<protein>
    <submittedName>
        <fullName evidence="6">YhgE/Pip domain-containing protein</fullName>
    </submittedName>
</protein>
<accession>A0ABW4LT36</accession>
<comment type="subcellular location">
    <subcellularLocation>
        <location evidence="1">Membrane</location>
        <topology evidence="1">Multi-pass membrane protein</topology>
    </subcellularLocation>
</comment>